<dbReference type="Pfam" id="PF00806">
    <property type="entry name" value="PUF"/>
    <property type="match status" value="2"/>
</dbReference>
<reference evidence="2" key="2">
    <citation type="submission" date="2016-05" db="EMBL/GenBank/DDBJ databases">
        <title>Comparative analysis highlights variable genome content of wheat rusts and divergence of the mating loci.</title>
        <authorList>
            <person name="Cuomo C.A."/>
            <person name="Bakkeren G."/>
            <person name="Szabo L."/>
            <person name="Khalil H."/>
            <person name="Joly D."/>
            <person name="Goldberg J."/>
            <person name="Young S."/>
            <person name="Zeng Q."/>
            <person name="Fellers J."/>
        </authorList>
    </citation>
    <scope>NUCLEOTIDE SEQUENCE [LARGE SCALE GENOMIC DNA]</scope>
    <source>
        <strain evidence="2">1-1 BBBD Race 1</strain>
    </source>
</reference>
<dbReference type="AlphaFoldDB" id="A0A180FXZ7"/>
<dbReference type="SUPFAM" id="SSF48371">
    <property type="entry name" value="ARM repeat"/>
    <property type="match status" value="1"/>
</dbReference>
<dbReference type="InterPro" id="IPR001313">
    <property type="entry name" value="Pumilio_RNA-bd_rpt"/>
</dbReference>
<dbReference type="InterPro" id="IPR052645">
    <property type="entry name" value="Pumilio_domain_protein"/>
</dbReference>
<reference evidence="3 4" key="3">
    <citation type="journal article" date="2017" name="G3 (Bethesda)">
        <title>Comparative analysis highlights variable genome content of wheat rusts and divergence of the mating loci.</title>
        <authorList>
            <person name="Cuomo C.A."/>
            <person name="Bakkeren G."/>
            <person name="Khalil H.B."/>
            <person name="Panwar V."/>
            <person name="Joly D."/>
            <person name="Linning R."/>
            <person name="Sakthikumar S."/>
            <person name="Song X."/>
            <person name="Adiconis X."/>
            <person name="Fan L."/>
            <person name="Goldberg J.M."/>
            <person name="Levin J.Z."/>
            <person name="Young S."/>
            <person name="Zeng Q."/>
            <person name="Anikster Y."/>
            <person name="Bruce M."/>
            <person name="Wang M."/>
            <person name="Yin C."/>
            <person name="McCallum B."/>
            <person name="Szabo L.J."/>
            <person name="Hulbert S."/>
            <person name="Chen X."/>
            <person name="Fellers J.P."/>
        </authorList>
    </citation>
    <scope>NUCLEOTIDE SEQUENCE</scope>
    <source>
        <strain evidence="3">isolate 1-1 / race 1 (BBBD)</strain>
        <strain evidence="4">Isolate 1-1 / race 1 (BBBD)</strain>
    </source>
</reference>
<proteinExistence type="predicted"/>
<evidence type="ECO:0000256" key="1">
    <source>
        <dbReference type="ARBA" id="ARBA00022737"/>
    </source>
</evidence>
<name>A0A180FXZ7_PUCT1</name>
<dbReference type="GO" id="GO:0000288">
    <property type="term" value="P:nuclear-transcribed mRNA catabolic process, deadenylation-dependent decay"/>
    <property type="evidence" value="ECO:0007669"/>
    <property type="project" value="TreeGrafter"/>
</dbReference>
<dbReference type="OrthoDB" id="2017782at2759"/>
<dbReference type="InterPro" id="IPR011989">
    <property type="entry name" value="ARM-like"/>
</dbReference>
<keyword evidence="4" id="KW-1185">Reference proteome</keyword>
<dbReference type="EnsemblFungi" id="PTTG_30633-t43_1">
    <property type="protein sequence ID" value="PTTG_30633-t43_1-p1"/>
    <property type="gene ID" value="PTTG_30633"/>
</dbReference>
<gene>
    <name evidence="2" type="ORF">PTTG_30633</name>
</gene>
<feature type="non-terminal residue" evidence="2">
    <location>
        <position position="79"/>
    </location>
</feature>
<dbReference type="STRING" id="630390.A0A180FXZ7"/>
<protein>
    <recommendedName>
        <fullName evidence="5">PUM-HD domain-containing protein</fullName>
    </recommendedName>
</protein>
<dbReference type="Proteomes" id="UP000005240">
    <property type="component" value="Unassembled WGS sequence"/>
</dbReference>
<evidence type="ECO:0008006" key="5">
    <source>
        <dbReference type="Google" id="ProtNLM"/>
    </source>
</evidence>
<evidence type="ECO:0000313" key="3">
    <source>
        <dbReference type="EnsemblFungi" id="PTTG_30633-t43_1-p1"/>
    </source>
</evidence>
<sequence length="79" mass="8674">MLTLECYAPHLAIIGCHKNGTRAAQKMIDCASSAKEMRLISQNLRPFGPPLLLDSLGNYVMQCCLRFGAPVRTPIWGPS</sequence>
<dbReference type="Gene3D" id="1.25.10.10">
    <property type="entry name" value="Leucine-rich Repeat Variant"/>
    <property type="match status" value="1"/>
</dbReference>
<dbReference type="PANTHER" id="PTHR47093">
    <property type="entry name" value="PROTEIN JSN1-RELATED"/>
    <property type="match status" value="1"/>
</dbReference>
<dbReference type="VEuPathDB" id="FungiDB:PTTG_30633"/>
<keyword evidence="1" id="KW-0677">Repeat</keyword>
<reference evidence="2" key="1">
    <citation type="submission" date="2009-11" db="EMBL/GenBank/DDBJ databases">
        <authorList>
            <consortium name="The Broad Institute Genome Sequencing Platform"/>
            <person name="Ward D."/>
            <person name="Feldgarden M."/>
            <person name="Earl A."/>
            <person name="Young S.K."/>
            <person name="Zeng Q."/>
            <person name="Koehrsen M."/>
            <person name="Alvarado L."/>
            <person name="Berlin A."/>
            <person name="Bochicchio J."/>
            <person name="Borenstein D."/>
            <person name="Chapman S.B."/>
            <person name="Chen Z."/>
            <person name="Engels R."/>
            <person name="Freedman E."/>
            <person name="Gellesch M."/>
            <person name="Goldberg J."/>
            <person name="Griggs A."/>
            <person name="Gujja S."/>
            <person name="Heilman E."/>
            <person name="Heiman D."/>
            <person name="Hepburn T."/>
            <person name="Howarth C."/>
            <person name="Jen D."/>
            <person name="Larson L."/>
            <person name="Lewis B."/>
            <person name="Mehta T."/>
            <person name="Park D."/>
            <person name="Pearson M."/>
            <person name="Roberts A."/>
            <person name="Saif S."/>
            <person name="Shea T."/>
            <person name="Shenoy N."/>
            <person name="Sisk P."/>
            <person name="Stolte C."/>
            <person name="Sykes S."/>
            <person name="Thomson T."/>
            <person name="Walk T."/>
            <person name="White J."/>
            <person name="Yandava C."/>
            <person name="Izard J."/>
            <person name="Baranova O.V."/>
            <person name="Blanton J.M."/>
            <person name="Tanner A.C."/>
            <person name="Dewhirst F.E."/>
            <person name="Haas B."/>
            <person name="Nusbaum C."/>
            <person name="Birren B."/>
        </authorList>
    </citation>
    <scope>NUCLEOTIDE SEQUENCE [LARGE SCALE GENOMIC DNA]</scope>
    <source>
        <strain evidence="2">1-1 BBBD Race 1</strain>
    </source>
</reference>
<evidence type="ECO:0000313" key="4">
    <source>
        <dbReference type="Proteomes" id="UP000005240"/>
    </source>
</evidence>
<dbReference type="GO" id="GO:0003723">
    <property type="term" value="F:RNA binding"/>
    <property type="evidence" value="ECO:0007669"/>
    <property type="project" value="InterPro"/>
</dbReference>
<dbReference type="InterPro" id="IPR016024">
    <property type="entry name" value="ARM-type_fold"/>
</dbReference>
<dbReference type="PANTHER" id="PTHR47093:SF1">
    <property type="entry name" value="PROTEIN JSN1-RELATED"/>
    <property type="match status" value="1"/>
</dbReference>
<organism evidence="2">
    <name type="scientific">Puccinia triticina (isolate 1-1 / race 1 (BBBD))</name>
    <name type="common">Brown leaf rust fungus</name>
    <dbReference type="NCBI Taxonomy" id="630390"/>
    <lineage>
        <taxon>Eukaryota</taxon>
        <taxon>Fungi</taxon>
        <taxon>Dikarya</taxon>
        <taxon>Basidiomycota</taxon>
        <taxon>Pucciniomycotina</taxon>
        <taxon>Pucciniomycetes</taxon>
        <taxon>Pucciniales</taxon>
        <taxon>Pucciniaceae</taxon>
        <taxon>Puccinia</taxon>
    </lineage>
</organism>
<evidence type="ECO:0000313" key="2">
    <source>
        <dbReference type="EMBL" id="OAV85294.1"/>
    </source>
</evidence>
<accession>A0A180FXZ7</accession>
<reference evidence="3" key="4">
    <citation type="submission" date="2025-05" db="UniProtKB">
        <authorList>
            <consortium name="EnsemblFungi"/>
        </authorList>
    </citation>
    <scope>IDENTIFICATION</scope>
    <source>
        <strain evidence="3">isolate 1-1 / race 1 (BBBD)</strain>
    </source>
</reference>
<dbReference type="EMBL" id="ADAS02005284">
    <property type="protein sequence ID" value="OAV85294.1"/>
    <property type="molecule type" value="Genomic_DNA"/>
</dbReference>